<gene>
    <name evidence="1" type="ORF">SEPMUDRAFT_147615</name>
</gene>
<dbReference type="GeneID" id="27901553"/>
<accession>M3CQ59</accession>
<dbReference type="OMA" id="IIPDREH"/>
<protein>
    <submittedName>
        <fullName evidence="1">Uncharacterized protein</fullName>
    </submittedName>
</protein>
<dbReference type="InterPro" id="IPR025638">
    <property type="entry name" value="DUF4336"/>
</dbReference>
<organism evidence="1 2">
    <name type="scientific">Sphaerulina musiva (strain SO2202)</name>
    <name type="common">Poplar stem canker fungus</name>
    <name type="synonym">Septoria musiva</name>
    <dbReference type="NCBI Taxonomy" id="692275"/>
    <lineage>
        <taxon>Eukaryota</taxon>
        <taxon>Fungi</taxon>
        <taxon>Dikarya</taxon>
        <taxon>Ascomycota</taxon>
        <taxon>Pezizomycotina</taxon>
        <taxon>Dothideomycetes</taxon>
        <taxon>Dothideomycetidae</taxon>
        <taxon>Mycosphaerellales</taxon>
        <taxon>Mycosphaerellaceae</taxon>
        <taxon>Sphaerulina</taxon>
    </lineage>
</organism>
<proteinExistence type="predicted"/>
<name>M3CQ59_SPHMS</name>
<sequence length="297" mass="33778">MPSEGLQIKDLNPSITTFTAPFNRFAPLGRSLPTFIAVGNRATAVRLVNSQILLLNPIQLEPRIQNKLDQLGGVHYLACDLGHHMYVASYLHIWPTAKTIGVPGLEGKRKDVKWDYIIDSSSRKKKNNNSDNDDVMGNKSDMYPSCLELDLEFVFFEGFITNCIAWYHRPTKTLIQSDLLMNLPCTEQYDPSSSATQGPGSWLFAQLANPRSDGFRRLIWYIATVDYSLVRRDAKAVAEWEIQRIIPCHGDVIEGGGNEVWEEAYKWFLMGGSRPDVFRSLVDRVGFMRLVRRVFLM</sequence>
<dbReference type="EMBL" id="KB456261">
    <property type="protein sequence ID" value="EMF15843.1"/>
    <property type="molecule type" value="Genomic_DNA"/>
</dbReference>
<dbReference type="HOGENOM" id="CLU_056292_1_0_1"/>
<dbReference type="InterPro" id="IPR036866">
    <property type="entry name" value="RibonucZ/Hydroxyglut_hydro"/>
</dbReference>
<dbReference type="PANTHER" id="PTHR33835">
    <property type="entry name" value="YALI0C07656P"/>
    <property type="match status" value="1"/>
</dbReference>
<reference evidence="1 2" key="1">
    <citation type="journal article" date="2012" name="PLoS Pathog.">
        <title>Diverse lifestyles and strategies of plant pathogenesis encoded in the genomes of eighteen Dothideomycetes fungi.</title>
        <authorList>
            <person name="Ohm R.A."/>
            <person name="Feau N."/>
            <person name="Henrissat B."/>
            <person name="Schoch C.L."/>
            <person name="Horwitz B.A."/>
            <person name="Barry K.W."/>
            <person name="Condon B.J."/>
            <person name="Copeland A.C."/>
            <person name="Dhillon B."/>
            <person name="Glaser F."/>
            <person name="Hesse C.N."/>
            <person name="Kosti I."/>
            <person name="LaButti K."/>
            <person name="Lindquist E.A."/>
            <person name="Lucas S."/>
            <person name="Salamov A.A."/>
            <person name="Bradshaw R.E."/>
            <person name="Ciuffetti L."/>
            <person name="Hamelin R.C."/>
            <person name="Kema G.H.J."/>
            <person name="Lawrence C."/>
            <person name="Scott J.A."/>
            <person name="Spatafora J.W."/>
            <person name="Turgeon B.G."/>
            <person name="de Wit P.J.G.M."/>
            <person name="Zhong S."/>
            <person name="Goodwin S.B."/>
            <person name="Grigoriev I.V."/>
        </authorList>
    </citation>
    <scope>NUCLEOTIDE SEQUENCE [LARGE SCALE GENOMIC DNA]</scope>
    <source>
        <strain evidence="1 2">SO2202</strain>
    </source>
</reference>
<dbReference type="Proteomes" id="UP000016931">
    <property type="component" value="Unassembled WGS sequence"/>
</dbReference>
<dbReference type="AlphaFoldDB" id="M3CQ59"/>
<dbReference type="OrthoDB" id="421671at2759"/>
<dbReference type="RefSeq" id="XP_016763964.1">
    <property type="nucleotide sequence ID" value="XM_016904416.1"/>
</dbReference>
<dbReference type="eggNOG" id="ENOG502S1EZ">
    <property type="taxonomic scope" value="Eukaryota"/>
</dbReference>
<dbReference type="PANTHER" id="PTHR33835:SF1">
    <property type="entry name" value="METALLO-BETA-LACTAMASE DOMAIN-CONTAINING PROTEIN"/>
    <property type="match status" value="1"/>
</dbReference>
<evidence type="ECO:0000313" key="2">
    <source>
        <dbReference type="Proteomes" id="UP000016931"/>
    </source>
</evidence>
<dbReference type="SUPFAM" id="SSF56281">
    <property type="entry name" value="Metallo-hydrolase/oxidoreductase"/>
    <property type="match status" value="1"/>
</dbReference>
<evidence type="ECO:0000313" key="1">
    <source>
        <dbReference type="EMBL" id="EMF15843.1"/>
    </source>
</evidence>
<keyword evidence="2" id="KW-1185">Reference proteome</keyword>